<organism evidence="1 2">
    <name type="scientific">Sulfitobacter brevis</name>
    <dbReference type="NCBI Taxonomy" id="74348"/>
    <lineage>
        <taxon>Bacteria</taxon>
        <taxon>Pseudomonadati</taxon>
        <taxon>Pseudomonadota</taxon>
        <taxon>Alphaproteobacteria</taxon>
        <taxon>Rhodobacterales</taxon>
        <taxon>Roseobacteraceae</taxon>
        <taxon>Sulfitobacter</taxon>
    </lineage>
</organism>
<evidence type="ECO:0000313" key="2">
    <source>
        <dbReference type="Proteomes" id="UP000198977"/>
    </source>
</evidence>
<dbReference type="SUPFAM" id="SSF47226">
    <property type="entry name" value="Histidine-containing phosphotransfer domain, HPT domain"/>
    <property type="match status" value="1"/>
</dbReference>
<evidence type="ECO:0000313" key="1">
    <source>
        <dbReference type="EMBL" id="SFE15447.1"/>
    </source>
</evidence>
<dbReference type="RefSeq" id="WP_177209448.1">
    <property type="nucleotide sequence ID" value="NZ_FOMW01000005.1"/>
</dbReference>
<gene>
    <name evidence="1" type="ORF">SAMN04488523_105160</name>
</gene>
<dbReference type="AlphaFoldDB" id="A0A1I1Y773"/>
<dbReference type="Gene3D" id="1.20.120.160">
    <property type="entry name" value="HPT domain"/>
    <property type="match status" value="1"/>
</dbReference>
<keyword evidence="2" id="KW-1185">Reference proteome</keyword>
<proteinExistence type="predicted"/>
<evidence type="ECO:0008006" key="3">
    <source>
        <dbReference type="Google" id="ProtNLM"/>
    </source>
</evidence>
<reference evidence="1 2" key="1">
    <citation type="submission" date="2016-10" db="EMBL/GenBank/DDBJ databases">
        <authorList>
            <person name="de Groot N.N."/>
        </authorList>
    </citation>
    <scope>NUCLEOTIDE SEQUENCE [LARGE SCALE GENOMIC DNA]</scope>
    <source>
        <strain evidence="1 2">DSM 11443</strain>
    </source>
</reference>
<protein>
    <recommendedName>
        <fullName evidence="3">Hpt domain-containing protein</fullName>
    </recommendedName>
</protein>
<dbReference type="STRING" id="74348.SAMN04488523_105160"/>
<dbReference type="EMBL" id="FOMW01000005">
    <property type="protein sequence ID" value="SFE15447.1"/>
    <property type="molecule type" value="Genomic_DNA"/>
</dbReference>
<accession>A0A1I1Y773</accession>
<dbReference type="GO" id="GO:0000160">
    <property type="term" value="P:phosphorelay signal transduction system"/>
    <property type="evidence" value="ECO:0007669"/>
    <property type="project" value="InterPro"/>
</dbReference>
<name>A0A1I1Y773_9RHOB</name>
<dbReference type="Proteomes" id="UP000198977">
    <property type="component" value="Unassembled WGS sequence"/>
</dbReference>
<sequence length="114" mass="12528">MISWDHVSLLRRDIGDAEFNAVVTLFFEEVEGRLTCLRDAPDPATLQSDLHFLRSNMLSLGFADASVLCHAGEKLSAEGAANEVELDDIFGCYANSKRLFLDGLAKSKLVHTSL</sequence>
<dbReference type="InterPro" id="IPR036641">
    <property type="entry name" value="HPT_dom_sf"/>
</dbReference>